<proteinExistence type="predicted"/>
<organism evidence="1 2">
    <name type="scientific">Globodera pallida</name>
    <name type="common">Potato cyst nematode worm</name>
    <name type="synonym">Heterodera pallida</name>
    <dbReference type="NCBI Taxonomy" id="36090"/>
    <lineage>
        <taxon>Eukaryota</taxon>
        <taxon>Metazoa</taxon>
        <taxon>Ecdysozoa</taxon>
        <taxon>Nematoda</taxon>
        <taxon>Chromadorea</taxon>
        <taxon>Rhabditida</taxon>
        <taxon>Tylenchina</taxon>
        <taxon>Tylenchomorpha</taxon>
        <taxon>Tylenchoidea</taxon>
        <taxon>Heteroderidae</taxon>
        <taxon>Heteroderinae</taxon>
        <taxon>Globodera</taxon>
    </lineage>
</organism>
<reference evidence="2" key="2">
    <citation type="submission" date="2016-06" db="UniProtKB">
        <authorList>
            <consortium name="WormBaseParasite"/>
        </authorList>
    </citation>
    <scope>IDENTIFICATION</scope>
</reference>
<name>A0A183C3I2_GLOPA</name>
<dbReference type="Proteomes" id="UP000050741">
    <property type="component" value="Unassembled WGS sequence"/>
</dbReference>
<dbReference type="AlphaFoldDB" id="A0A183C3I2"/>
<dbReference type="WBParaSite" id="GPLIN_000742600">
    <property type="protein sequence ID" value="GPLIN_000742600"/>
    <property type="gene ID" value="GPLIN_000742600"/>
</dbReference>
<keyword evidence="1" id="KW-1185">Reference proteome</keyword>
<reference evidence="1" key="1">
    <citation type="submission" date="2014-05" db="EMBL/GenBank/DDBJ databases">
        <title>The genome and life-stage specific transcriptomes of Globodera pallida elucidate key aspects of plant parasitism by a cyst nematode.</title>
        <authorList>
            <person name="Cotton J.A."/>
            <person name="Lilley C.J."/>
            <person name="Jones L.M."/>
            <person name="Kikuchi T."/>
            <person name="Reid A.J."/>
            <person name="Thorpe P."/>
            <person name="Tsai I.J."/>
            <person name="Beasley H."/>
            <person name="Blok V."/>
            <person name="Cock P.J.A."/>
            <person name="Van den Akker S.E."/>
            <person name="Holroyd N."/>
            <person name="Hunt M."/>
            <person name="Mantelin S."/>
            <person name="Naghra H."/>
            <person name="Pain A."/>
            <person name="Palomares-Rius J.E."/>
            <person name="Zarowiecki M."/>
            <person name="Berriman M."/>
            <person name="Jones J.T."/>
            <person name="Urwin P.E."/>
        </authorList>
    </citation>
    <scope>NUCLEOTIDE SEQUENCE [LARGE SCALE GENOMIC DNA]</scope>
    <source>
        <strain evidence="1">Lindley</strain>
    </source>
</reference>
<evidence type="ECO:0000313" key="1">
    <source>
        <dbReference type="Proteomes" id="UP000050741"/>
    </source>
</evidence>
<protein>
    <submittedName>
        <fullName evidence="2">C2H2-type domain-containing protein</fullName>
    </submittedName>
</protein>
<accession>A0A183C3I2</accession>
<evidence type="ECO:0000313" key="2">
    <source>
        <dbReference type="WBParaSite" id="GPLIN_000742600"/>
    </source>
</evidence>
<sequence length="113" mass="13277">MEWHVYLRAGVAVSYTPDTVHDAVLVYFVCSACGNKYSRTYDRTIEGKQNRWGHYGSSCKIRAGTELNVSYEKVEVIFRDMWTGQYLANSTCRHWADRFYNRVRTIRRHSTIV</sequence>